<dbReference type="HAMAP" id="MF_01309_B">
    <property type="entry name" value="Ribosomal_uS3_B"/>
    <property type="match status" value="1"/>
</dbReference>
<dbReference type="InterPro" id="IPR004044">
    <property type="entry name" value="KH_dom_type_2"/>
</dbReference>
<dbReference type="GO" id="GO:0019843">
    <property type="term" value="F:rRNA binding"/>
    <property type="evidence" value="ECO:0007669"/>
    <property type="project" value="UniProtKB-UniRule"/>
</dbReference>
<dbReference type="SUPFAM" id="SSF54814">
    <property type="entry name" value="Prokaryotic type KH domain (KH-domain type II)"/>
    <property type="match status" value="1"/>
</dbReference>
<evidence type="ECO:0000256" key="9">
    <source>
        <dbReference type="RuleBase" id="RU003624"/>
    </source>
</evidence>
<dbReference type="GO" id="GO:0022627">
    <property type="term" value="C:cytosolic small ribosomal subunit"/>
    <property type="evidence" value="ECO:0007669"/>
    <property type="project" value="TreeGrafter"/>
</dbReference>
<dbReference type="InterPro" id="IPR015946">
    <property type="entry name" value="KH_dom-like_a/b"/>
</dbReference>
<feature type="region of interest" description="Disordered" evidence="10">
    <location>
        <begin position="220"/>
        <end position="255"/>
    </location>
</feature>
<evidence type="ECO:0000313" key="13">
    <source>
        <dbReference type="Proteomes" id="UP000824070"/>
    </source>
</evidence>
<evidence type="ECO:0000256" key="2">
    <source>
        <dbReference type="ARBA" id="ARBA00022730"/>
    </source>
</evidence>
<evidence type="ECO:0000256" key="4">
    <source>
        <dbReference type="ARBA" id="ARBA00022980"/>
    </source>
</evidence>
<dbReference type="Proteomes" id="UP000824070">
    <property type="component" value="Unassembled WGS sequence"/>
</dbReference>
<dbReference type="PROSITE" id="PS50823">
    <property type="entry name" value="KH_TYPE_2"/>
    <property type="match status" value="1"/>
</dbReference>
<dbReference type="Gene3D" id="3.30.300.20">
    <property type="match status" value="1"/>
</dbReference>
<dbReference type="InterPro" id="IPR001351">
    <property type="entry name" value="Ribosomal_uS3_C"/>
</dbReference>
<keyword evidence="2 8" id="KW-0699">rRNA-binding</keyword>
<dbReference type="FunFam" id="3.30.300.20:FF:000001">
    <property type="entry name" value="30S ribosomal protein S3"/>
    <property type="match status" value="1"/>
</dbReference>
<comment type="function">
    <text evidence="6 8">Binds the lower part of the 30S subunit head. Binds mRNA in the 70S ribosome, positioning it for translation.</text>
</comment>
<dbReference type="PANTHER" id="PTHR11760:SF19">
    <property type="entry name" value="SMALL RIBOSOMAL SUBUNIT PROTEIN US3C"/>
    <property type="match status" value="1"/>
</dbReference>
<evidence type="ECO:0000313" key="12">
    <source>
        <dbReference type="EMBL" id="HIU45031.1"/>
    </source>
</evidence>
<dbReference type="CDD" id="cd02412">
    <property type="entry name" value="KH-II_30S_S3"/>
    <property type="match status" value="1"/>
</dbReference>
<dbReference type="InterPro" id="IPR009019">
    <property type="entry name" value="KH_sf_prok-type"/>
</dbReference>
<comment type="caution">
    <text evidence="12">The sequence shown here is derived from an EMBL/GenBank/DDBJ whole genome shotgun (WGS) entry which is preliminary data.</text>
</comment>
<evidence type="ECO:0000256" key="3">
    <source>
        <dbReference type="ARBA" id="ARBA00022884"/>
    </source>
</evidence>
<evidence type="ECO:0000256" key="6">
    <source>
        <dbReference type="ARBA" id="ARBA00024998"/>
    </source>
</evidence>
<dbReference type="AlphaFoldDB" id="A0A9D1LNB9"/>
<proteinExistence type="inferred from homology"/>
<evidence type="ECO:0000256" key="1">
    <source>
        <dbReference type="ARBA" id="ARBA00010761"/>
    </source>
</evidence>
<dbReference type="InterPro" id="IPR004087">
    <property type="entry name" value="KH_dom"/>
</dbReference>
<feature type="domain" description="KH type-2" evidence="11">
    <location>
        <begin position="39"/>
        <end position="116"/>
    </location>
</feature>
<evidence type="ECO:0000256" key="7">
    <source>
        <dbReference type="ARBA" id="ARBA00035257"/>
    </source>
</evidence>
<comment type="similarity">
    <text evidence="1 8 9">Belongs to the universal ribosomal protein uS3 family.</text>
</comment>
<protein>
    <recommendedName>
        <fullName evidence="7 8">Small ribosomal subunit protein uS3</fullName>
    </recommendedName>
</protein>
<dbReference type="InterPro" id="IPR057258">
    <property type="entry name" value="Ribosomal_uS3"/>
</dbReference>
<keyword evidence="3 8" id="KW-0694">RNA-binding</keyword>
<dbReference type="Pfam" id="PF00189">
    <property type="entry name" value="Ribosomal_S3_C"/>
    <property type="match status" value="1"/>
</dbReference>
<dbReference type="SUPFAM" id="SSF54821">
    <property type="entry name" value="Ribosomal protein S3 C-terminal domain"/>
    <property type="match status" value="1"/>
</dbReference>
<keyword evidence="4 8" id="KW-0689">Ribosomal protein</keyword>
<organism evidence="12 13">
    <name type="scientific">Candidatus Alloenteromonas pullicola</name>
    <dbReference type="NCBI Taxonomy" id="2840784"/>
    <lineage>
        <taxon>Bacteria</taxon>
        <taxon>Bacillati</taxon>
        <taxon>Bacillota</taxon>
        <taxon>Bacillota incertae sedis</taxon>
        <taxon>Candidatus Alloenteromonas</taxon>
    </lineage>
</organism>
<dbReference type="SMART" id="SM00322">
    <property type="entry name" value="KH"/>
    <property type="match status" value="1"/>
</dbReference>
<dbReference type="Gene3D" id="3.30.1140.32">
    <property type="entry name" value="Ribosomal protein S3, C-terminal domain"/>
    <property type="match status" value="1"/>
</dbReference>
<keyword evidence="5 8" id="KW-0687">Ribonucleoprotein</keyword>
<evidence type="ECO:0000256" key="5">
    <source>
        <dbReference type="ARBA" id="ARBA00023274"/>
    </source>
</evidence>
<comment type="subunit">
    <text evidence="8">Part of the 30S ribosomal subunit. Forms a tight complex with proteins S10 and S14.</text>
</comment>
<dbReference type="PANTHER" id="PTHR11760">
    <property type="entry name" value="30S/40S RIBOSOMAL PROTEIN S3"/>
    <property type="match status" value="1"/>
</dbReference>
<accession>A0A9D1LNB9</accession>
<dbReference type="GO" id="GO:0003729">
    <property type="term" value="F:mRNA binding"/>
    <property type="evidence" value="ECO:0007669"/>
    <property type="project" value="UniProtKB-UniRule"/>
</dbReference>
<evidence type="ECO:0000256" key="8">
    <source>
        <dbReference type="HAMAP-Rule" id="MF_01309"/>
    </source>
</evidence>
<dbReference type="EMBL" id="DVMV01000014">
    <property type="protein sequence ID" value="HIU45031.1"/>
    <property type="molecule type" value="Genomic_DNA"/>
</dbReference>
<evidence type="ECO:0000256" key="10">
    <source>
        <dbReference type="SAM" id="MobiDB-lite"/>
    </source>
</evidence>
<dbReference type="NCBIfam" id="TIGR01009">
    <property type="entry name" value="rpsC_bact"/>
    <property type="match status" value="1"/>
</dbReference>
<dbReference type="Pfam" id="PF07650">
    <property type="entry name" value="KH_2"/>
    <property type="match status" value="1"/>
</dbReference>
<gene>
    <name evidence="8 12" type="primary">rpsC</name>
    <name evidence="12" type="ORF">IAC52_01900</name>
</gene>
<evidence type="ECO:0000259" key="11">
    <source>
        <dbReference type="PROSITE" id="PS50823"/>
    </source>
</evidence>
<dbReference type="GO" id="GO:0006412">
    <property type="term" value="P:translation"/>
    <property type="evidence" value="ECO:0007669"/>
    <property type="project" value="UniProtKB-UniRule"/>
</dbReference>
<dbReference type="InterPro" id="IPR005704">
    <property type="entry name" value="Ribosomal_uS3_bac-typ"/>
</dbReference>
<dbReference type="InterPro" id="IPR036419">
    <property type="entry name" value="Ribosomal_S3_C_sf"/>
</dbReference>
<dbReference type="GO" id="GO:0003735">
    <property type="term" value="F:structural constituent of ribosome"/>
    <property type="evidence" value="ECO:0007669"/>
    <property type="project" value="InterPro"/>
</dbReference>
<feature type="compositionally biased region" description="Basic and acidic residues" evidence="10">
    <location>
        <begin position="227"/>
        <end position="240"/>
    </location>
</feature>
<sequence length="255" mass="28166">MGHKVNAVGMRIGVNRDWNSKWFASKADFSSFLIEDIKIRRYLDEELKTAALSHIVIGRVKTDKGHNITVKVYVARPGEVLGQDGTNVARLRGELTKLLNVDTEKDKLSLNVVEVLNPDLDATLIAKWVSGELENRAAFRSTMKKAIQRMRKAGAKGCKIQCSGRLGGAEIARREGYKEGVVPLHTIRADIDFAHVDAATTYGRIGVKVWICRSLSKIGTEEVNEPAPRDSRPSHGDRRRPAPKGGMNNAATKAR</sequence>
<reference evidence="12" key="1">
    <citation type="submission" date="2020-10" db="EMBL/GenBank/DDBJ databases">
        <authorList>
            <person name="Gilroy R."/>
        </authorList>
    </citation>
    <scope>NUCLEOTIDE SEQUENCE</scope>
    <source>
        <strain evidence="12">ChiGjej1B1-22543</strain>
    </source>
</reference>
<dbReference type="InterPro" id="IPR018280">
    <property type="entry name" value="Ribosomal_uS3_CS"/>
</dbReference>
<dbReference type="PROSITE" id="PS00548">
    <property type="entry name" value="RIBOSOMAL_S3"/>
    <property type="match status" value="1"/>
</dbReference>
<reference evidence="12" key="2">
    <citation type="journal article" date="2021" name="PeerJ">
        <title>Extensive microbial diversity within the chicken gut microbiome revealed by metagenomics and culture.</title>
        <authorList>
            <person name="Gilroy R."/>
            <person name="Ravi A."/>
            <person name="Getino M."/>
            <person name="Pursley I."/>
            <person name="Horton D.L."/>
            <person name="Alikhan N.F."/>
            <person name="Baker D."/>
            <person name="Gharbi K."/>
            <person name="Hall N."/>
            <person name="Watson M."/>
            <person name="Adriaenssens E.M."/>
            <person name="Foster-Nyarko E."/>
            <person name="Jarju S."/>
            <person name="Secka A."/>
            <person name="Antonio M."/>
            <person name="Oren A."/>
            <person name="Chaudhuri R.R."/>
            <person name="La Ragione R."/>
            <person name="Hildebrand F."/>
            <person name="Pallen M.J."/>
        </authorList>
    </citation>
    <scope>NUCLEOTIDE SEQUENCE</scope>
    <source>
        <strain evidence="12">ChiGjej1B1-22543</strain>
    </source>
</reference>
<name>A0A9D1LNB9_9FIRM</name>